<proteinExistence type="predicted"/>
<dbReference type="PANTHER" id="PTHR47999:SF24">
    <property type="entry name" value="TRANSCRIPTION FACTOR MYB90"/>
    <property type="match status" value="1"/>
</dbReference>
<dbReference type="Proteomes" id="UP001652623">
    <property type="component" value="Chromosome 5"/>
</dbReference>
<dbReference type="CDD" id="cd00167">
    <property type="entry name" value="SANT"/>
    <property type="match status" value="1"/>
</dbReference>
<dbReference type="InterPro" id="IPR015495">
    <property type="entry name" value="Myb_TF_plants"/>
</dbReference>
<evidence type="ECO:0000313" key="11">
    <source>
        <dbReference type="RefSeq" id="XP_048332163.2"/>
    </source>
</evidence>
<name>A0ABM3INF3_ZIZJJ</name>
<feature type="domain" description="Myb-like" evidence="8">
    <location>
        <begin position="6"/>
        <end position="58"/>
    </location>
</feature>
<gene>
    <name evidence="11" type="primary">LOC125423050</name>
</gene>
<dbReference type="InterPro" id="IPR001005">
    <property type="entry name" value="SANT/Myb"/>
</dbReference>
<keyword evidence="2" id="KW-0677">Repeat</keyword>
<dbReference type="SUPFAM" id="SSF46689">
    <property type="entry name" value="Homeodomain-like"/>
    <property type="match status" value="1"/>
</dbReference>
<evidence type="ECO:0000256" key="5">
    <source>
        <dbReference type="ARBA" id="ARBA00023159"/>
    </source>
</evidence>
<accession>A0ABM3INF3</accession>
<dbReference type="PANTHER" id="PTHR47999">
    <property type="entry name" value="TRANSCRIPTION FACTOR MYB8-RELATED-RELATED"/>
    <property type="match status" value="1"/>
</dbReference>
<dbReference type="PROSITE" id="PS51294">
    <property type="entry name" value="HTH_MYB"/>
    <property type="match status" value="2"/>
</dbReference>
<protein>
    <submittedName>
        <fullName evidence="11">Transcription factor MYB1-like</fullName>
    </submittedName>
</protein>
<feature type="domain" description="HTH myb-type" evidence="9">
    <location>
        <begin position="10"/>
        <end position="58"/>
    </location>
</feature>
<dbReference type="InterPro" id="IPR009057">
    <property type="entry name" value="Homeodomain-like_sf"/>
</dbReference>
<keyword evidence="5" id="KW-0010">Activator</keyword>
<evidence type="ECO:0000256" key="7">
    <source>
        <dbReference type="ARBA" id="ARBA00023242"/>
    </source>
</evidence>
<comment type="subcellular location">
    <subcellularLocation>
        <location evidence="1">Nucleus</location>
    </subcellularLocation>
</comment>
<feature type="domain" description="HTH myb-type" evidence="9">
    <location>
        <begin position="59"/>
        <end position="113"/>
    </location>
</feature>
<organism evidence="10 11">
    <name type="scientific">Ziziphus jujuba</name>
    <name type="common">Chinese jujube</name>
    <name type="synonym">Ziziphus sativa</name>
    <dbReference type="NCBI Taxonomy" id="326968"/>
    <lineage>
        <taxon>Eukaryota</taxon>
        <taxon>Viridiplantae</taxon>
        <taxon>Streptophyta</taxon>
        <taxon>Embryophyta</taxon>
        <taxon>Tracheophyta</taxon>
        <taxon>Spermatophyta</taxon>
        <taxon>Magnoliopsida</taxon>
        <taxon>eudicotyledons</taxon>
        <taxon>Gunneridae</taxon>
        <taxon>Pentapetalae</taxon>
        <taxon>rosids</taxon>
        <taxon>fabids</taxon>
        <taxon>Rosales</taxon>
        <taxon>Rhamnaceae</taxon>
        <taxon>Paliureae</taxon>
        <taxon>Ziziphus</taxon>
    </lineage>
</organism>
<evidence type="ECO:0000256" key="6">
    <source>
        <dbReference type="ARBA" id="ARBA00023163"/>
    </source>
</evidence>
<keyword evidence="7" id="KW-0539">Nucleus</keyword>
<dbReference type="PROSITE" id="PS50090">
    <property type="entry name" value="MYB_LIKE"/>
    <property type="match status" value="2"/>
</dbReference>
<keyword evidence="3" id="KW-0805">Transcription regulation</keyword>
<reference evidence="11" key="1">
    <citation type="submission" date="2025-08" db="UniProtKB">
        <authorList>
            <consortium name="RefSeq"/>
        </authorList>
    </citation>
    <scope>IDENTIFICATION</scope>
    <source>
        <tissue evidence="11">Seedling</tissue>
    </source>
</reference>
<keyword evidence="4" id="KW-0238">DNA-binding</keyword>
<evidence type="ECO:0000256" key="3">
    <source>
        <dbReference type="ARBA" id="ARBA00023015"/>
    </source>
</evidence>
<keyword evidence="6" id="KW-0804">Transcription</keyword>
<evidence type="ECO:0000256" key="1">
    <source>
        <dbReference type="ARBA" id="ARBA00004123"/>
    </source>
</evidence>
<dbReference type="RefSeq" id="XP_048332163.2">
    <property type="nucleotide sequence ID" value="XM_048476206.2"/>
</dbReference>
<feature type="domain" description="Myb-like" evidence="8">
    <location>
        <begin position="59"/>
        <end position="109"/>
    </location>
</feature>
<evidence type="ECO:0000259" key="9">
    <source>
        <dbReference type="PROSITE" id="PS51294"/>
    </source>
</evidence>
<dbReference type="Gene3D" id="1.10.10.60">
    <property type="entry name" value="Homeodomain-like"/>
    <property type="match status" value="2"/>
</dbReference>
<keyword evidence="10" id="KW-1185">Reference proteome</keyword>
<sequence>MEGKASLDMRKGAWTQEEDDRLKHCVNKYGEGNWSKVPIRAGLSRCRKGCRMRWLNYLKPGVNNGKFTEGEVDLLLRLHKLLGNRWSLIAARLPGRTSNSVKNYWNTHLRKKVILEDHEKRLKENDPQKILTKSNIFKPRPQRFKKYLPRMNNTKFTKIQPQNDNQSEPSSLEDTSLWERLLDDHGNFDEVITHSLSWSEEELLPDFFSIEELDQNQPNIGDIISDDHWRDYVDLNLWCPFDK</sequence>
<dbReference type="InterPro" id="IPR017930">
    <property type="entry name" value="Myb_dom"/>
</dbReference>
<evidence type="ECO:0000256" key="4">
    <source>
        <dbReference type="ARBA" id="ARBA00023125"/>
    </source>
</evidence>
<dbReference type="SMART" id="SM00717">
    <property type="entry name" value="SANT"/>
    <property type="match status" value="2"/>
</dbReference>
<evidence type="ECO:0000313" key="10">
    <source>
        <dbReference type="Proteomes" id="UP001652623"/>
    </source>
</evidence>
<evidence type="ECO:0000259" key="8">
    <source>
        <dbReference type="PROSITE" id="PS50090"/>
    </source>
</evidence>
<dbReference type="Pfam" id="PF00249">
    <property type="entry name" value="Myb_DNA-binding"/>
    <property type="match status" value="2"/>
</dbReference>
<evidence type="ECO:0000256" key="2">
    <source>
        <dbReference type="ARBA" id="ARBA00022737"/>
    </source>
</evidence>
<dbReference type="GeneID" id="125423050"/>